<gene>
    <name evidence="2" type="ORF">GCM10022422_37870</name>
</gene>
<dbReference type="Proteomes" id="UP001501367">
    <property type="component" value="Unassembled WGS sequence"/>
</dbReference>
<organism evidence="2 3">
    <name type="scientific">Flavobacterium ginsengisoli</name>
    <dbReference type="NCBI Taxonomy" id="871694"/>
    <lineage>
        <taxon>Bacteria</taxon>
        <taxon>Pseudomonadati</taxon>
        <taxon>Bacteroidota</taxon>
        <taxon>Flavobacteriia</taxon>
        <taxon>Flavobacteriales</taxon>
        <taxon>Flavobacteriaceae</taxon>
        <taxon>Flavobacterium</taxon>
    </lineage>
</organism>
<keyword evidence="3" id="KW-1185">Reference proteome</keyword>
<evidence type="ECO:0000313" key="3">
    <source>
        <dbReference type="Proteomes" id="UP001501367"/>
    </source>
</evidence>
<reference evidence="3" key="1">
    <citation type="journal article" date="2019" name="Int. J. Syst. Evol. Microbiol.">
        <title>The Global Catalogue of Microorganisms (GCM) 10K type strain sequencing project: providing services to taxonomists for standard genome sequencing and annotation.</title>
        <authorList>
            <consortium name="The Broad Institute Genomics Platform"/>
            <consortium name="The Broad Institute Genome Sequencing Center for Infectious Disease"/>
            <person name="Wu L."/>
            <person name="Ma J."/>
        </authorList>
    </citation>
    <scope>NUCLEOTIDE SEQUENCE [LARGE SCALE GENOMIC DNA]</scope>
    <source>
        <strain evidence="3">JCM 17336</strain>
    </source>
</reference>
<accession>A0ABP7FVS2</accession>
<feature type="compositionally biased region" description="Basic and acidic residues" evidence="1">
    <location>
        <begin position="112"/>
        <end position="122"/>
    </location>
</feature>
<evidence type="ECO:0000313" key="2">
    <source>
        <dbReference type="EMBL" id="GAA3749596.1"/>
    </source>
</evidence>
<comment type="caution">
    <text evidence="2">The sequence shown here is derived from an EMBL/GenBank/DDBJ whole genome shotgun (WGS) entry which is preliminary data.</text>
</comment>
<dbReference type="EMBL" id="BAABDT010000006">
    <property type="protein sequence ID" value="GAA3749596.1"/>
    <property type="molecule type" value="Genomic_DNA"/>
</dbReference>
<evidence type="ECO:0000256" key="1">
    <source>
        <dbReference type="SAM" id="MobiDB-lite"/>
    </source>
</evidence>
<feature type="region of interest" description="Disordered" evidence="1">
    <location>
        <begin position="112"/>
        <end position="145"/>
    </location>
</feature>
<name>A0ABP7FVS2_9FLAO</name>
<feature type="compositionally biased region" description="Polar residues" evidence="1">
    <location>
        <begin position="136"/>
        <end position="145"/>
    </location>
</feature>
<proteinExistence type="predicted"/>
<sequence>MLLCLNKISYRFDLQVKSKCTKLVHVPSVENRKTDFIPGSIDENLTVLHTSLPKQNLVLPFKNQPGKRFQAAIPLVQLLNFKKMKTLYLWGACALLSTTLFSCSADELESSEQKTEIKKEIPTEGQASEPDGPGDDQTNITPPKK</sequence>
<protein>
    <submittedName>
        <fullName evidence="2">Uncharacterized protein</fullName>
    </submittedName>
</protein>